<dbReference type="SUPFAM" id="SSF57492">
    <property type="entry name" value="Trefoil"/>
    <property type="match status" value="1"/>
</dbReference>
<evidence type="ECO:0000256" key="9">
    <source>
        <dbReference type="ARBA" id="ARBA00023279"/>
    </source>
</evidence>
<evidence type="ECO:0000256" key="1">
    <source>
        <dbReference type="ARBA" id="ARBA00004251"/>
    </source>
</evidence>
<dbReference type="GO" id="GO:0005886">
    <property type="term" value="C:plasma membrane"/>
    <property type="evidence" value="ECO:0007669"/>
    <property type="project" value="UniProtKB-SubCell"/>
</dbReference>
<dbReference type="Pfam" id="PF00088">
    <property type="entry name" value="Trefoil"/>
    <property type="match status" value="1"/>
</dbReference>
<dbReference type="InterPro" id="IPR000519">
    <property type="entry name" value="P_trefoil_dom"/>
</dbReference>
<name>A0A671W263_SPAAU</name>
<feature type="transmembrane region" description="Helical" evidence="12">
    <location>
        <begin position="567"/>
        <end position="590"/>
    </location>
</feature>
<comment type="caution">
    <text evidence="11">Lacks conserved residue(s) required for the propagation of feature annotation.</text>
</comment>
<dbReference type="InterPro" id="IPR042235">
    <property type="entry name" value="ZP-C_dom"/>
</dbReference>
<dbReference type="Pfam" id="PF00100">
    <property type="entry name" value="Zona_pellucida"/>
    <property type="match status" value="1"/>
</dbReference>
<dbReference type="GO" id="GO:0060468">
    <property type="term" value="P:prevention of polyspermy"/>
    <property type="evidence" value="ECO:0007669"/>
    <property type="project" value="TreeGrafter"/>
</dbReference>
<dbReference type="Gene3D" id="2.60.40.4100">
    <property type="entry name" value="Zona pellucida, ZP-C domain"/>
    <property type="match status" value="1"/>
</dbReference>
<keyword evidence="13" id="KW-0732">Signal</keyword>
<dbReference type="PANTHER" id="PTHR23343:SF117">
    <property type="entry name" value="ZONA PELLUCIDA SPERM-BINDING PROTEIN 4-LIKE ISOFORM X1"/>
    <property type="match status" value="1"/>
</dbReference>
<proteinExistence type="predicted"/>
<evidence type="ECO:0000256" key="12">
    <source>
        <dbReference type="SAM" id="Phobius"/>
    </source>
</evidence>
<dbReference type="GeneTree" id="ENSGT00940000163253"/>
<dbReference type="GO" id="GO:0035805">
    <property type="term" value="C:egg coat"/>
    <property type="evidence" value="ECO:0007669"/>
    <property type="project" value="UniProtKB-SubCell"/>
</dbReference>
<evidence type="ECO:0000256" key="3">
    <source>
        <dbReference type="ARBA" id="ARBA00022530"/>
    </source>
</evidence>
<dbReference type="PROSITE" id="PS51034">
    <property type="entry name" value="ZP_2"/>
    <property type="match status" value="1"/>
</dbReference>
<evidence type="ECO:0000256" key="6">
    <source>
        <dbReference type="ARBA" id="ARBA00022989"/>
    </source>
</evidence>
<dbReference type="InParanoid" id="A0A671W263"/>
<feature type="disulfide bond" evidence="11">
    <location>
        <begin position="257"/>
        <end position="272"/>
    </location>
</feature>
<dbReference type="InterPro" id="IPR051148">
    <property type="entry name" value="Zona_Pellucida_Domain_gp"/>
</dbReference>
<evidence type="ECO:0000256" key="11">
    <source>
        <dbReference type="PROSITE-ProRule" id="PRU00779"/>
    </source>
</evidence>
<evidence type="ECO:0000256" key="2">
    <source>
        <dbReference type="ARBA" id="ARBA00022475"/>
    </source>
</evidence>
<evidence type="ECO:0000256" key="5">
    <source>
        <dbReference type="ARBA" id="ARBA00022692"/>
    </source>
</evidence>
<evidence type="ECO:0000256" key="10">
    <source>
        <dbReference type="ARBA" id="ARBA00024183"/>
    </source>
</evidence>
<feature type="disulfide bond" evidence="11">
    <location>
        <begin position="247"/>
        <end position="273"/>
    </location>
</feature>
<organism evidence="16 17">
    <name type="scientific">Sparus aurata</name>
    <name type="common">Gilthead sea bream</name>
    <dbReference type="NCBI Taxonomy" id="8175"/>
    <lineage>
        <taxon>Eukaryota</taxon>
        <taxon>Metazoa</taxon>
        <taxon>Chordata</taxon>
        <taxon>Craniata</taxon>
        <taxon>Vertebrata</taxon>
        <taxon>Euteleostomi</taxon>
        <taxon>Actinopterygii</taxon>
        <taxon>Neopterygii</taxon>
        <taxon>Teleostei</taxon>
        <taxon>Neoteleostei</taxon>
        <taxon>Acanthomorphata</taxon>
        <taxon>Eupercaria</taxon>
        <taxon>Spariformes</taxon>
        <taxon>Sparidae</taxon>
        <taxon>Sparus</taxon>
    </lineage>
</organism>
<evidence type="ECO:0000313" key="16">
    <source>
        <dbReference type="Ensembl" id="ENSSAUP00010032925.1"/>
    </source>
</evidence>
<keyword evidence="9" id="KW-0278">Fertilization</keyword>
<dbReference type="GO" id="GO:0007339">
    <property type="term" value="P:binding of sperm to zona pellucida"/>
    <property type="evidence" value="ECO:0007669"/>
    <property type="project" value="TreeGrafter"/>
</dbReference>
<dbReference type="SMART" id="SM00018">
    <property type="entry name" value="PD"/>
    <property type="match status" value="1"/>
</dbReference>
<keyword evidence="6 12" id="KW-1133">Transmembrane helix</keyword>
<evidence type="ECO:0000259" key="14">
    <source>
        <dbReference type="PROSITE" id="PS51034"/>
    </source>
</evidence>
<dbReference type="InterPro" id="IPR001507">
    <property type="entry name" value="ZP_dom"/>
</dbReference>
<reference evidence="16" key="2">
    <citation type="submission" date="2025-08" db="UniProtKB">
        <authorList>
            <consortium name="Ensembl"/>
        </authorList>
    </citation>
    <scope>IDENTIFICATION</scope>
</reference>
<dbReference type="Proteomes" id="UP000472265">
    <property type="component" value="Chromosome 3"/>
</dbReference>
<feature type="chain" id="PRO_5025493318" evidence="13">
    <location>
        <begin position="25"/>
        <end position="594"/>
    </location>
</feature>
<evidence type="ECO:0000259" key="15">
    <source>
        <dbReference type="PROSITE" id="PS51448"/>
    </source>
</evidence>
<reference evidence="16" key="3">
    <citation type="submission" date="2025-09" db="UniProtKB">
        <authorList>
            <consortium name="Ensembl"/>
        </authorList>
    </citation>
    <scope>IDENTIFICATION</scope>
</reference>
<dbReference type="GO" id="GO:0035804">
    <property type="term" value="F:structural constituent of egg coat"/>
    <property type="evidence" value="ECO:0007669"/>
    <property type="project" value="TreeGrafter"/>
</dbReference>
<evidence type="ECO:0000256" key="13">
    <source>
        <dbReference type="SAM" id="SignalP"/>
    </source>
</evidence>
<keyword evidence="5 12" id="KW-0812">Transmembrane</keyword>
<keyword evidence="3" id="KW-0964">Secreted</keyword>
<gene>
    <name evidence="16" type="primary">LOC115578441</name>
</gene>
<evidence type="ECO:0000256" key="4">
    <source>
        <dbReference type="ARBA" id="ARBA00022685"/>
    </source>
</evidence>
<dbReference type="AlphaFoldDB" id="A0A671W263"/>
<keyword evidence="4" id="KW-0165">Cleavage on pair of basic residues</keyword>
<keyword evidence="17" id="KW-1185">Reference proteome</keyword>
<keyword evidence="2" id="KW-1003">Cell membrane</keyword>
<dbReference type="PROSITE" id="PS51448">
    <property type="entry name" value="P_TREFOIL_2"/>
    <property type="match status" value="1"/>
</dbReference>
<reference evidence="16" key="1">
    <citation type="submission" date="2021-04" db="EMBL/GenBank/DDBJ databases">
        <authorList>
            <consortium name="Wellcome Sanger Institute Data Sharing"/>
        </authorList>
    </citation>
    <scope>NUCLEOTIDE SEQUENCE [LARGE SCALE GENOMIC DNA]</scope>
</reference>
<keyword evidence="8 11" id="KW-1015">Disulfide bond</keyword>
<dbReference type="GO" id="GO:0032190">
    <property type="term" value="F:acrosin binding"/>
    <property type="evidence" value="ECO:0007669"/>
    <property type="project" value="TreeGrafter"/>
</dbReference>
<feature type="domain" description="P-type" evidence="15">
    <location>
        <begin position="245"/>
        <end position="285"/>
    </location>
</feature>
<accession>A0A671W263</accession>
<dbReference type="InterPro" id="IPR044913">
    <property type="entry name" value="P_trefoil_dom_sf"/>
</dbReference>
<evidence type="ECO:0000256" key="7">
    <source>
        <dbReference type="ARBA" id="ARBA00023136"/>
    </source>
</evidence>
<evidence type="ECO:0000256" key="8">
    <source>
        <dbReference type="ARBA" id="ARBA00023157"/>
    </source>
</evidence>
<dbReference type="Gene3D" id="2.60.40.3210">
    <property type="entry name" value="Zona pellucida, ZP-N domain"/>
    <property type="match status" value="1"/>
</dbReference>
<dbReference type="CDD" id="cd00111">
    <property type="entry name" value="Trefoil"/>
    <property type="match status" value="1"/>
</dbReference>
<dbReference type="Ensembl" id="ENSSAUT00010034678.1">
    <property type="protein sequence ID" value="ENSSAUP00010032925.1"/>
    <property type="gene ID" value="ENSSAUG00010013955.1"/>
</dbReference>
<dbReference type="OMA" id="MGCCVDL"/>
<comment type="subcellular location">
    <subcellularLocation>
        <location evidence="1">Cell membrane</location>
        <topology evidence="1">Single-pass type I membrane protein</topology>
    </subcellularLocation>
    <subcellularLocation>
        <location evidence="10">Zona pellucida</location>
    </subcellularLocation>
</comment>
<feature type="signal peptide" evidence="13">
    <location>
        <begin position="1"/>
        <end position="24"/>
    </location>
</feature>
<evidence type="ECO:0000313" key="17">
    <source>
        <dbReference type="Proteomes" id="UP000472265"/>
    </source>
</evidence>
<sequence length="594" mass="65538">MAGVRVEVLLLVLTVTLLLVSVQGWDPIDSTELENFYESGQWAAPQTVTATDDRSEFDASEDVIPVYEFPDVEGAATTDGFSSSDNGFELETEDFGPGNWPSRNDGGYQVDFVDAPPRSWASSSSKSSSELDVVCGDDDFQITLPKGPLNEVKVLGSKEVLSIMDAPAFCGYDVNSYEHTLTVPFTGCNVKLETNRYSLQLLYIDDLGETKIATTSCEAMTGPSLRSGGQPTAKCSPPVTPSKAQNCAVVTGERVTCGQSGMSSSECEKMGCCVDPSTKACYYPLDECTGDQHFVFAIRSNTANINVDPKKLVIPGFPNCKPVIVNDNVAIFKFKVTECGARSYTVENTKLYLAEVQSVVQALNLKYGIITRSNPLRFMVECRYSETGDAKQSLATVGYMVKTPASTLPTSVISNGLYSVELRLAEDQTYSKYLATTSLPLRLLLGKPVYLELRLKSPKPDAVILVNYCIAYPRSAKNALVLVYEGCANPYDPNVSILQVAGTPKNRYQRRFVVKAFQFMDQKTNQYLNEEIYFMCSAEVCRTAEKTCAERCFDGKVSLLTLQMSPYFFFFFFFFFFLSLIIFLLLLGTIRTCS</sequence>
<keyword evidence="7 12" id="KW-0472">Membrane</keyword>
<dbReference type="Gene3D" id="4.10.110.10">
    <property type="entry name" value="Spasmolytic Protein, domain 1"/>
    <property type="match status" value="1"/>
</dbReference>
<keyword evidence="3" id="KW-0272">Extracellular matrix</keyword>
<dbReference type="SMART" id="SM00241">
    <property type="entry name" value="ZP"/>
    <property type="match status" value="1"/>
</dbReference>
<protein>
    <submittedName>
        <fullName evidence="16">Zona pellucida sperm-binding protein 4-like</fullName>
    </submittedName>
</protein>
<dbReference type="InterPro" id="IPR055355">
    <property type="entry name" value="ZP-C"/>
</dbReference>
<dbReference type="PANTHER" id="PTHR23343">
    <property type="entry name" value="ZONA PELLUCIDA SPERM-BINDING PROTEIN"/>
    <property type="match status" value="1"/>
</dbReference>
<feature type="domain" description="ZP" evidence="14">
    <location>
        <begin position="287"/>
        <end position="555"/>
    </location>
</feature>